<proteinExistence type="predicted"/>
<dbReference type="Proteomes" id="UP000013782">
    <property type="component" value="Unassembled WGS sequence"/>
</dbReference>
<organism evidence="5 6">
    <name type="scientific">Enterococcus pallens ATCC BAA-351</name>
    <dbReference type="NCBI Taxonomy" id="1158607"/>
    <lineage>
        <taxon>Bacteria</taxon>
        <taxon>Bacillati</taxon>
        <taxon>Bacillota</taxon>
        <taxon>Bacilli</taxon>
        <taxon>Lactobacillales</taxon>
        <taxon>Enterococcaceae</taxon>
        <taxon>Enterococcus</taxon>
    </lineage>
</organism>
<dbReference type="RefSeq" id="WP_010756094.1">
    <property type="nucleotide sequence ID" value="NZ_ASWD01000007.1"/>
</dbReference>
<evidence type="ECO:0000256" key="2">
    <source>
        <dbReference type="SAM" id="MobiDB-lite"/>
    </source>
</evidence>
<dbReference type="NCBIfam" id="TIGR01760">
    <property type="entry name" value="tape_meas_TP901"/>
    <property type="match status" value="1"/>
</dbReference>
<evidence type="ECO:0000313" key="5">
    <source>
        <dbReference type="EMBL" id="EOH96389.1"/>
    </source>
</evidence>
<dbReference type="PANTHER" id="PTHR37813:SF1">
    <property type="entry name" value="FELS-2 PROPHAGE PROTEIN"/>
    <property type="match status" value="1"/>
</dbReference>
<feature type="compositionally biased region" description="Basic and acidic residues" evidence="2">
    <location>
        <begin position="127"/>
        <end position="144"/>
    </location>
</feature>
<dbReference type="PATRIC" id="fig|1158607.3.peg.1043"/>
<evidence type="ECO:0000256" key="1">
    <source>
        <dbReference type="ARBA" id="ARBA00022612"/>
    </source>
</evidence>
<gene>
    <name evidence="5" type="ORF">UAU_01040</name>
</gene>
<sequence>MGKNQNETSVTFKVFNKQFKDGLKENEEAGKKLRQEFKLEQEQMKLTGSQSQKYAGELSNLQKQYDLASQKTEATRKALDEAKGLYGENSQAVATMEKSLRSAQISEQQIANKIEITSQKLEAAKKAESDRAKQLDSLKSEQDKLQSSSEKLTKEYELQKAELGENAKATDKAKLHNQYLADQMKNSAQQVENLEQQLALAKNQFGENSSEVDKLEKELLDAKIATTEFTNEYKKATDSFQNFSDKAKNIGNGLQDVGKKWTMGVTAPIVAGAGLSVKAASDFETAFAGVKKTVDEQVDSNGKVIVSYADLEKGIRNMAKEIPASAAEISAVAESAGQLGIKTQNVLSFTETMIAMGEATNLSSEDAAAALARLANITQMPQENFDRLGSSIVALGNNMATTESDIVEMSLRLAGSAKQANMTEDQILAMAAAMSSVGINAEAGGGSMSRVMQKIQTQVMSSGEELSKFAQISGMSSEEFQKAWRDDASAALVEFVKGLGRAKESGEDVTSILKDMGISSTQEVDTMLRLSGAGELLGEALEISADGWKENSALSEEASKRYETFESKVQMLKNKVTDLGIELGGPLLDALMDMIEALDPVFKILTKIAESFSNASPATQKLIMSFVAIVAAVGPLLILFGKLALAISSIAGLFGAGGALAGAGAFITGTLVPALAAFVSAIVGWPLVIGAAVTATAVLIYKNWDKIKVFFSDLGTWFGEFFSTLGSTISQKWYEITTGISNTVSRWKDIVFEKASEVYSSIVETLTPIKEWFVETFNTIKEIVAEKFNSMVSVVSEIGQFLLDAIMVPISFIQTLLQAAWLLILAGVQIAWAAFLQFIVTPVSEAFTFVSGKFQELGAWLSSKWDEITVFASVKWNLFKETVIAPIVQTKDAAIQKVSEMWSGLTSWFDKTKTAASEKFNEIKNSVFESMSSAKDSAVNTASEIWQGISDKFSNAYSATKEKFNQIKDAIVTPIEGARDRIKEAIDNIVSFFRNIKFPRFSLKTSSKTIMGKEISFPSGIDVKWNAKGGIFKKPTIIGSYDGVLQGVGEAGAEAAVPLNNQVLGKIGESIVQSLSQSQITTPLLDGIVEAAQTKMVTKNETKADPMMLKFLEMMNQFMDMMASSKDNSPQIINHIGKLNTNSISEYDQFNRDMQRSFEIADSGFRG</sequence>
<dbReference type="Gene3D" id="1.20.120.20">
    <property type="entry name" value="Apolipoprotein"/>
    <property type="match status" value="1"/>
</dbReference>
<comment type="caution">
    <text evidence="5">The sequence shown here is derived from an EMBL/GenBank/DDBJ whole genome shotgun (WGS) entry which is preliminary data.</text>
</comment>
<feature type="region of interest" description="Disordered" evidence="2">
    <location>
        <begin position="127"/>
        <end position="151"/>
    </location>
</feature>
<protein>
    <submittedName>
        <fullName evidence="5">Phage tail tape measure protein, TP901 family, core region</fullName>
    </submittedName>
</protein>
<feature type="domain" description="Phage tail tape measure protein" evidence="4">
    <location>
        <begin position="313"/>
        <end position="505"/>
    </location>
</feature>
<dbReference type="eggNOG" id="COG5412">
    <property type="taxonomic scope" value="Bacteria"/>
</dbReference>
<keyword evidence="1" id="KW-1188">Viral release from host cell</keyword>
<reference evidence="5 6" key="1">
    <citation type="submission" date="2013-02" db="EMBL/GenBank/DDBJ databases">
        <title>The Genome Sequence of Enterococcus pallens BAA-351.</title>
        <authorList>
            <consortium name="The Broad Institute Genome Sequencing Platform"/>
            <consortium name="The Broad Institute Genome Sequencing Center for Infectious Disease"/>
            <person name="Earl A.M."/>
            <person name="Gilmore M.S."/>
            <person name="Lebreton F."/>
            <person name="Walker B."/>
            <person name="Young S.K."/>
            <person name="Zeng Q."/>
            <person name="Gargeya S."/>
            <person name="Fitzgerald M."/>
            <person name="Haas B."/>
            <person name="Abouelleil A."/>
            <person name="Alvarado L."/>
            <person name="Arachchi H.M."/>
            <person name="Berlin A.M."/>
            <person name="Chapman S.B."/>
            <person name="Dewar J."/>
            <person name="Goldberg J."/>
            <person name="Griggs A."/>
            <person name="Gujja S."/>
            <person name="Hansen M."/>
            <person name="Howarth C."/>
            <person name="Imamovic A."/>
            <person name="Larimer J."/>
            <person name="McCowan C."/>
            <person name="Murphy C."/>
            <person name="Neiman D."/>
            <person name="Pearson M."/>
            <person name="Priest M."/>
            <person name="Roberts A."/>
            <person name="Saif S."/>
            <person name="Shea T."/>
            <person name="Sisk P."/>
            <person name="Sykes S."/>
            <person name="Wortman J."/>
            <person name="Nusbaum C."/>
            <person name="Birren B."/>
        </authorList>
    </citation>
    <scope>NUCLEOTIDE SEQUENCE [LARGE SCALE GENOMIC DNA]</scope>
    <source>
        <strain evidence="5 6">ATCC BAA-351</strain>
    </source>
</reference>
<evidence type="ECO:0000259" key="4">
    <source>
        <dbReference type="Pfam" id="PF10145"/>
    </source>
</evidence>
<dbReference type="HOGENOM" id="CLU_002005_1_0_9"/>
<dbReference type="PANTHER" id="PTHR37813">
    <property type="entry name" value="FELS-2 PROPHAGE PROTEIN"/>
    <property type="match status" value="1"/>
</dbReference>
<keyword evidence="3" id="KW-0472">Membrane</keyword>
<feature type="transmembrane region" description="Helical" evidence="3">
    <location>
        <begin position="622"/>
        <end position="641"/>
    </location>
</feature>
<dbReference type="InterPro" id="IPR010090">
    <property type="entry name" value="Phage_tape_meas"/>
</dbReference>
<keyword evidence="3" id="KW-1133">Transmembrane helix</keyword>
<dbReference type="EMBL" id="AJAQ01000008">
    <property type="protein sequence ID" value="EOH96389.1"/>
    <property type="molecule type" value="Genomic_DNA"/>
</dbReference>
<dbReference type="STRING" id="160454.RV10_GL002554"/>
<dbReference type="AlphaFoldDB" id="R2T824"/>
<feature type="transmembrane region" description="Helical" evidence="3">
    <location>
        <begin position="819"/>
        <end position="840"/>
    </location>
</feature>
<keyword evidence="3" id="KW-0812">Transmembrane</keyword>
<evidence type="ECO:0000313" key="6">
    <source>
        <dbReference type="Proteomes" id="UP000013782"/>
    </source>
</evidence>
<feature type="transmembrane region" description="Helical" evidence="3">
    <location>
        <begin position="682"/>
        <end position="701"/>
    </location>
</feature>
<keyword evidence="6" id="KW-1185">Reference proteome</keyword>
<dbReference type="Pfam" id="PF10145">
    <property type="entry name" value="PhageMin_Tail"/>
    <property type="match status" value="1"/>
</dbReference>
<dbReference type="eggNOG" id="COG5283">
    <property type="taxonomic scope" value="Bacteria"/>
</dbReference>
<accession>R2T824</accession>
<feature type="transmembrane region" description="Helical" evidence="3">
    <location>
        <begin position="653"/>
        <end position="676"/>
    </location>
</feature>
<name>R2T824_9ENTE</name>
<evidence type="ECO:0000256" key="3">
    <source>
        <dbReference type="SAM" id="Phobius"/>
    </source>
</evidence>